<name>A0A1A8Y1X6_9RHOO</name>
<dbReference type="EMBL" id="FLQY01000396">
    <property type="protein sequence ID" value="SBT11135.1"/>
    <property type="molecule type" value="Genomic_DNA"/>
</dbReference>
<dbReference type="AlphaFoldDB" id="A0A1A8Y1X6"/>
<accession>A0A1A8Y1X6</accession>
<sequence>MAKKKYPARVRFFVADDIRVDGPNPKPIVLGLFPDDVVFVGLEKDQVEPSPEKPLVLESLAILAAFIDCKGPFETEASLYQPDGSPLFEKKKIEGGVNTDSAVGKNSINFIMKFMPFTVSRFGIFKLVIKLGTKPYEYEFSILKRPAG</sequence>
<evidence type="ECO:0000313" key="1">
    <source>
        <dbReference type="EMBL" id="SBT11135.1"/>
    </source>
</evidence>
<evidence type="ECO:0000313" key="2">
    <source>
        <dbReference type="Proteomes" id="UP000199600"/>
    </source>
</evidence>
<dbReference type="RefSeq" id="WP_186412677.1">
    <property type="nucleotide sequence ID" value="NZ_FLQY01000396.1"/>
</dbReference>
<organism evidence="1 2">
    <name type="scientific">Candidatus Propionivibrio aalborgensis</name>
    <dbReference type="NCBI Taxonomy" id="1860101"/>
    <lineage>
        <taxon>Bacteria</taxon>
        <taxon>Pseudomonadati</taxon>
        <taxon>Pseudomonadota</taxon>
        <taxon>Betaproteobacteria</taxon>
        <taxon>Rhodocyclales</taxon>
        <taxon>Rhodocyclaceae</taxon>
        <taxon>Propionivibrio</taxon>
    </lineage>
</organism>
<keyword evidence="2" id="KW-1185">Reference proteome</keyword>
<protein>
    <submittedName>
        <fullName evidence="1">Uncharacterized protein</fullName>
    </submittedName>
</protein>
<gene>
    <name evidence="1" type="ORF">PROAA_900013</name>
</gene>
<reference evidence="1 2" key="1">
    <citation type="submission" date="2016-06" db="EMBL/GenBank/DDBJ databases">
        <authorList>
            <person name="Kjaerup R.B."/>
            <person name="Dalgaard T.S."/>
            <person name="Juul-Madsen H.R."/>
        </authorList>
    </citation>
    <scope>NUCLEOTIDE SEQUENCE [LARGE SCALE GENOMIC DNA]</scope>
    <source>
        <strain evidence="1">2</strain>
    </source>
</reference>
<dbReference type="Proteomes" id="UP000199600">
    <property type="component" value="Unassembled WGS sequence"/>
</dbReference>
<proteinExistence type="predicted"/>